<evidence type="ECO:0000256" key="2">
    <source>
        <dbReference type="SAM" id="Coils"/>
    </source>
</evidence>
<reference evidence="5" key="1">
    <citation type="journal article" date="2014" name="Front. Microbiol.">
        <title>High frequency of phylogenetically diverse reductive dehalogenase-homologous genes in deep subseafloor sedimentary metagenomes.</title>
        <authorList>
            <person name="Kawai M."/>
            <person name="Futagami T."/>
            <person name="Toyoda A."/>
            <person name="Takaki Y."/>
            <person name="Nishi S."/>
            <person name="Hori S."/>
            <person name="Arai W."/>
            <person name="Tsubouchi T."/>
            <person name="Morono Y."/>
            <person name="Uchiyama I."/>
            <person name="Ito T."/>
            <person name="Fujiyama A."/>
            <person name="Inagaki F."/>
            <person name="Takami H."/>
        </authorList>
    </citation>
    <scope>NUCLEOTIDE SEQUENCE</scope>
    <source>
        <strain evidence="5">Expedition CK06-06</strain>
    </source>
</reference>
<evidence type="ECO:0000256" key="3">
    <source>
        <dbReference type="SAM" id="Phobius"/>
    </source>
</evidence>
<dbReference type="AlphaFoldDB" id="X1JKI5"/>
<organism evidence="5">
    <name type="scientific">marine sediment metagenome</name>
    <dbReference type="NCBI Taxonomy" id="412755"/>
    <lineage>
        <taxon>unclassified sequences</taxon>
        <taxon>metagenomes</taxon>
        <taxon>ecological metagenomes</taxon>
    </lineage>
</organism>
<comment type="caution">
    <text evidence="5">The sequence shown here is derived from an EMBL/GenBank/DDBJ whole genome shotgun (WGS) entry which is preliminary data.</text>
</comment>
<keyword evidence="2" id="KW-0175">Coiled coil</keyword>
<dbReference type="PANTHER" id="PTHR21666:SF289">
    <property type="entry name" value="L-ALA--D-GLU ENDOPEPTIDASE"/>
    <property type="match status" value="1"/>
</dbReference>
<proteinExistence type="predicted"/>
<dbReference type="Pfam" id="PF01551">
    <property type="entry name" value="Peptidase_M23"/>
    <property type="match status" value="1"/>
</dbReference>
<dbReference type="EMBL" id="BARV01001360">
    <property type="protein sequence ID" value="GAH95251.1"/>
    <property type="molecule type" value="Genomic_DNA"/>
</dbReference>
<dbReference type="Gene3D" id="2.70.70.10">
    <property type="entry name" value="Glucose Permease (Domain IIA)"/>
    <property type="match status" value="1"/>
</dbReference>
<keyword evidence="1" id="KW-0732">Signal</keyword>
<keyword evidence="3" id="KW-0472">Membrane</keyword>
<name>X1JKI5_9ZZZZ</name>
<dbReference type="GO" id="GO:0004222">
    <property type="term" value="F:metalloendopeptidase activity"/>
    <property type="evidence" value="ECO:0007669"/>
    <property type="project" value="TreeGrafter"/>
</dbReference>
<feature type="domain" description="M23ase beta-sheet core" evidence="4">
    <location>
        <begin position="215"/>
        <end position="314"/>
    </location>
</feature>
<dbReference type="PANTHER" id="PTHR21666">
    <property type="entry name" value="PEPTIDASE-RELATED"/>
    <property type="match status" value="1"/>
</dbReference>
<feature type="transmembrane region" description="Helical" evidence="3">
    <location>
        <begin position="30"/>
        <end position="54"/>
    </location>
</feature>
<protein>
    <recommendedName>
        <fullName evidence="4">M23ase beta-sheet core domain-containing protein</fullName>
    </recommendedName>
</protein>
<evidence type="ECO:0000259" key="4">
    <source>
        <dbReference type="Pfam" id="PF01551"/>
    </source>
</evidence>
<keyword evidence="3" id="KW-1133">Transmembrane helix</keyword>
<dbReference type="SUPFAM" id="SSF51261">
    <property type="entry name" value="Duplicated hybrid motif"/>
    <property type="match status" value="1"/>
</dbReference>
<evidence type="ECO:0000313" key="5">
    <source>
        <dbReference type="EMBL" id="GAH95251.1"/>
    </source>
</evidence>
<sequence>MEEKKTKSFTLLVLSDAKSRIRKVKISHNVLRLLFIVFIIILASAVILVSDLFLTRQKLNEKIAELERVEYKVNYKEIELANLEKKTREIETKTKILESYLKEVEDLDRMVRSITGKGGYAEEVAIYVSDLSSDIELEEDPNEIYYHISDQEQELDDIDALLDDLLSKAPELSGILSRDKQDMEDHIYLMEHTPDMRPTYGIMTSLFGERRGGYRHKGLDIANDVGTNIHTTASGVVIYAGWHGRYGRKIIIYHGPGLKDATYSTVYAHLSKIYVKVGDEVTKDDVIGTMGNTGNSTGTHLHYEVLVDGIPKNPQDFFQ</sequence>
<dbReference type="InterPro" id="IPR016047">
    <property type="entry name" value="M23ase_b-sheet_dom"/>
</dbReference>
<keyword evidence="3" id="KW-0812">Transmembrane</keyword>
<accession>X1JKI5</accession>
<gene>
    <name evidence="5" type="ORF">S06H3_04000</name>
</gene>
<evidence type="ECO:0000256" key="1">
    <source>
        <dbReference type="ARBA" id="ARBA00022729"/>
    </source>
</evidence>
<dbReference type="InterPro" id="IPR011055">
    <property type="entry name" value="Dup_hybrid_motif"/>
</dbReference>
<feature type="coiled-coil region" evidence="2">
    <location>
        <begin position="49"/>
        <end position="103"/>
    </location>
</feature>
<dbReference type="InterPro" id="IPR050570">
    <property type="entry name" value="Cell_wall_metabolism_enzyme"/>
</dbReference>
<dbReference type="CDD" id="cd12797">
    <property type="entry name" value="M23_peptidase"/>
    <property type="match status" value="1"/>
</dbReference>